<evidence type="ECO:0000313" key="4">
    <source>
        <dbReference type="EMBL" id="GAK71958.1"/>
    </source>
</evidence>
<dbReference type="InterPro" id="IPR009057">
    <property type="entry name" value="Homeodomain-like_sf"/>
</dbReference>
<dbReference type="Gene3D" id="1.10.10.60">
    <property type="entry name" value="Homeodomain-like"/>
    <property type="match status" value="1"/>
</dbReference>
<name>A0A081CZ62_9HYPH</name>
<evidence type="ECO:0000256" key="2">
    <source>
        <dbReference type="PROSITE-ProRule" id="PRU00335"/>
    </source>
</evidence>
<dbReference type="RefSeq" id="WP_045231501.1">
    <property type="nucleotide sequence ID" value="NZ_BBJU01000023.1"/>
</dbReference>
<dbReference type="OrthoDB" id="2356263at2"/>
<dbReference type="PANTHER" id="PTHR30328">
    <property type="entry name" value="TRANSCRIPTIONAL REPRESSOR"/>
    <property type="match status" value="1"/>
</dbReference>
<dbReference type="Proteomes" id="UP000028701">
    <property type="component" value="Unassembled WGS sequence"/>
</dbReference>
<dbReference type="Pfam" id="PF08362">
    <property type="entry name" value="TetR_C_3"/>
    <property type="match status" value="1"/>
</dbReference>
<evidence type="ECO:0000259" key="3">
    <source>
        <dbReference type="PROSITE" id="PS50977"/>
    </source>
</evidence>
<dbReference type="SUPFAM" id="SSF46689">
    <property type="entry name" value="Homeodomain-like"/>
    <property type="match status" value="1"/>
</dbReference>
<reference evidence="4 5" key="1">
    <citation type="submission" date="2014-08" db="EMBL/GenBank/DDBJ databases">
        <title>Whole genome shotgun sequence of Rhizobium rubi NBRC 13261.</title>
        <authorList>
            <person name="Katano-Makiyama Y."/>
            <person name="Hosoyama A."/>
            <person name="Hashimoto M."/>
            <person name="Hosoyama Y."/>
            <person name="Noguchi M."/>
            <person name="Tsuchikane K."/>
            <person name="Uohara A."/>
            <person name="Ohji S."/>
            <person name="Ichikawa N."/>
            <person name="Kimura A."/>
            <person name="Yamazoe A."/>
            <person name="Fujita N."/>
        </authorList>
    </citation>
    <scope>NUCLEOTIDE SEQUENCE [LARGE SCALE GENOMIC DNA]</scope>
    <source>
        <strain evidence="4 5">NBRC 13261</strain>
    </source>
</reference>
<sequence>MARTGKGIQKQNREDNIAKILKAAEQVFAELGFVGASISRIADRAGLPKSNIVYYFETKERLYKYVVRDIFNVWRVAAERLDAEDDPAIAIAAYVDIKMDLARSRPDGSKVWANEIIQGGPYVQDYLETELRSWTEDREAVMNIWIEKGKMRPMKPKHLLYAIWATTQHYADFRHQITTLNGNKEYSDQQWAEAKRDLTNILLRGVLP</sequence>
<accession>A0A081CZ62</accession>
<feature type="domain" description="HTH tetR-type" evidence="3">
    <location>
        <begin position="14"/>
        <end position="74"/>
    </location>
</feature>
<proteinExistence type="predicted"/>
<dbReference type="GO" id="GO:0045892">
    <property type="term" value="P:negative regulation of DNA-templated transcription"/>
    <property type="evidence" value="ECO:0007669"/>
    <property type="project" value="InterPro"/>
</dbReference>
<evidence type="ECO:0000256" key="1">
    <source>
        <dbReference type="ARBA" id="ARBA00023125"/>
    </source>
</evidence>
<dbReference type="eggNOG" id="COG1309">
    <property type="taxonomic scope" value="Bacteria"/>
</dbReference>
<comment type="caution">
    <text evidence="4">The sequence shown here is derived from an EMBL/GenBank/DDBJ whole genome shotgun (WGS) entry which is preliminary data.</text>
</comment>
<dbReference type="GO" id="GO:0003677">
    <property type="term" value="F:DNA binding"/>
    <property type="evidence" value="ECO:0007669"/>
    <property type="project" value="UniProtKB-UniRule"/>
</dbReference>
<gene>
    <name evidence="4" type="ORF">RRU01S_23_00340</name>
</gene>
<organism evidence="4 5">
    <name type="scientific">Agrobacterium rubi TR3 = NBRC 13261</name>
    <dbReference type="NCBI Taxonomy" id="1368415"/>
    <lineage>
        <taxon>Bacteria</taxon>
        <taxon>Pseudomonadati</taxon>
        <taxon>Pseudomonadota</taxon>
        <taxon>Alphaproteobacteria</taxon>
        <taxon>Hyphomicrobiales</taxon>
        <taxon>Rhizobiaceae</taxon>
        <taxon>Rhizobium/Agrobacterium group</taxon>
        <taxon>Agrobacterium</taxon>
    </lineage>
</organism>
<dbReference type="Gene3D" id="1.10.357.10">
    <property type="entry name" value="Tetracycline Repressor, domain 2"/>
    <property type="match status" value="1"/>
</dbReference>
<dbReference type="InterPro" id="IPR050109">
    <property type="entry name" value="HTH-type_TetR-like_transc_reg"/>
</dbReference>
<dbReference type="PROSITE" id="PS50977">
    <property type="entry name" value="HTH_TETR_2"/>
    <property type="match status" value="1"/>
</dbReference>
<dbReference type="PANTHER" id="PTHR30328:SF54">
    <property type="entry name" value="HTH-TYPE TRANSCRIPTIONAL REPRESSOR SCO4008"/>
    <property type="match status" value="1"/>
</dbReference>
<evidence type="ECO:0000313" key="5">
    <source>
        <dbReference type="Proteomes" id="UP000028701"/>
    </source>
</evidence>
<dbReference type="InterPro" id="IPR001647">
    <property type="entry name" value="HTH_TetR"/>
</dbReference>
<keyword evidence="1 2" id="KW-0238">DNA-binding</keyword>
<dbReference type="InterPro" id="IPR013573">
    <property type="entry name" value="Tscrpt_reg_YcdC_C"/>
</dbReference>
<dbReference type="PRINTS" id="PR00455">
    <property type="entry name" value="HTHTETR"/>
</dbReference>
<dbReference type="SUPFAM" id="SSF48498">
    <property type="entry name" value="Tetracyclin repressor-like, C-terminal domain"/>
    <property type="match status" value="1"/>
</dbReference>
<feature type="DNA-binding region" description="H-T-H motif" evidence="2">
    <location>
        <begin position="37"/>
        <end position="56"/>
    </location>
</feature>
<dbReference type="EMBL" id="BBJU01000023">
    <property type="protein sequence ID" value="GAK71958.1"/>
    <property type="molecule type" value="Genomic_DNA"/>
</dbReference>
<dbReference type="InterPro" id="IPR036271">
    <property type="entry name" value="Tet_transcr_reg_TetR-rel_C_sf"/>
</dbReference>
<protein>
    <submittedName>
        <fullName evidence="4">Putative TetR family transcriptional regulator</fullName>
    </submittedName>
</protein>
<dbReference type="AlphaFoldDB" id="A0A081CZ62"/>
<dbReference type="Pfam" id="PF00440">
    <property type="entry name" value="TetR_N"/>
    <property type="match status" value="1"/>
</dbReference>